<protein>
    <submittedName>
        <fullName evidence="3">S-layer homology domain-containing protein</fullName>
    </submittedName>
</protein>
<dbReference type="EMBL" id="LT840184">
    <property type="protein sequence ID" value="SMF87150.1"/>
    <property type="molecule type" value="Genomic_DNA"/>
</dbReference>
<reference evidence="3 4" key="1">
    <citation type="submission" date="2017-04" db="EMBL/GenBank/DDBJ databases">
        <authorList>
            <person name="Afonso C.L."/>
            <person name="Miller P.J."/>
            <person name="Scott M.A."/>
            <person name="Spackman E."/>
            <person name="Goraichik I."/>
            <person name="Dimitrov K.M."/>
            <person name="Suarez D.L."/>
            <person name="Swayne D.E."/>
        </authorList>
    </citation>
    <scope>NUCLEOTIDE SEQUENCE [LARGE SCALE GENOMIC DNA]</scope>
    <source>
        <strain evidence="3 4">N3/975</strain>
    </source>
</reference>
<dbReference type="PROSITE" id="PS51272">
    <property type="entry name" value="SLH"/>
    <property type="match status" value="2"/>
</dbReference>
<dbReference type="PANTHER" id="PTHR43308">
    <property type="entry name" value="OUTER MEMBRANE PROTEIN ALPHA-RELATED"/>
    <property type="match status" value="1"/>
</dbReference>
<evidence type="ECO:0000313" key="4">
    <source>
        <dbReference type="Proteomes" id="UP000192940"/>
    </source>
</evidence>
<feature type="signal peptide" evidence="1">
    <location>
        <begin position="1"/>
        <end position="29"/>
    </location>
</feature>
<evidence type="ECO:0000256" key="1">
    <source>
        <dbReference type="SAM" id="SignalP"/>
    </source>
</evidence>
<dbReference type="InterPro" id="IPR001119">
    <property type="entry name" value="SLH_dom"/>
</dbReference>
<dbReference type="AlphaFoldDB" id="A0A1X7HI78"/>
<gene>
    <name evidence="3" type="ORF">SAMN05661091_3639</name>
</gene>
<evidence type="ECO:0000313" key="3">
    <source>
        <dbReference type="EMBL" id="SMF87150.1"/>
    </source>
</evidence>
<feature type="domain" description="SLH" evidence="2">
    <location>
        <begin position="183"/>
        <end position="246"/>
    </location>
</feature>
<dbReference type="InterPro" id="IPR051465">
    <property type="entry name" value="Cell_Envelope_Struct_Comp"/>
</dbReference>
<feature type="domain" description="SLH" evidence="2">
    <location>
        <begin position="48"/>
        <end position="110"/>
    </location>
</feature>
<keyword evidence="1" id="KW-0732">Signal</keyword>
<feature type="chain" id="PRO_5039509798" evidence="1">
    <location>
        <begin position="30"/>
        <end position="908"/>
    </location>
</feature>
<accession>A0A1X7HI78</accession>
<proteinExistence type="predicted"/>
<dbReference type="Proteomes" id="UP000192940">
    <property type="component" value="Chromosome I"/>
</dbReference>
<name>A0A1X7HI78_9BACL</name>
<dbReference type="STRING" id="1313296.SAMN05661091_3639"/>
<dbReference type="RefSeq" id="WP_208914470.1">
    <property type="nucleotide sequence ID" value="NZ_LT840184.1"/>
</dbReference>
<sequence>MVSRQNKQYHSKKVVSAVMAGLMVMGAGASTVAAEQAPAVAVGVNASTTNVFSDVKSGYWGEKYIYQLAAQGIVRGENGKFRPNDPVTQQEAVTMAIRFLNQQVNDSTGTSTALPTNMNVSSYAVPYVKLALQQNLLDKKKESGYSDTKVTWGAKKATREWVLEVLVRSIGRTSDANAAMNKSTGFADNAKISPDRIGYVSVAVDLGLAQGVSGNKFDPQGAVTRAQLATFLSRAQAHIDVNYDNQYEGYVSAVDSGKLEIYIDGKPSTFTLDGSTAYFEKDSAKRLSVSDIKPYTKVMVIGKNNKADYVEIIDPTQKVESVERIYARLSPNNVIWFDSNNTFEELSYDANTLFLDQNGNKIDPSTMASGSVVTVERETFSPQKRVVAIRVKNGLVNKTATGTIQAVDTVNKTISIKDGSNNTVDTFKWDDGTLVQYQNQLMSPSELKAGSVVTYTVKNSILQKLELSQSVDHTVAGMLYNVESNGKTITYKRTNSTQLETKFLVEKPEIMINGVAKPTLDDLIADATSGDKIELTINGEDKVSKIQVVGRQTERINAATIVSYDTKKRWLTVSDDKSLPVVIVLDEKTKFDSSAGVTLASIERLLEPGRKVDVSYIGNRAISLEVVYKYEGKVIAINAATRILTIQTDGGQNINIPYSIPRVELYGKPVASMSDIKIGDEVSAQLTNSQDSLSSLKMKSSLQFEIISTEPTLNRIRVKNEGITSEFYADKVVLTDENGQSIRVSDLRPGTLINVSFVGTTPTAVQTVKLTLGQIMNVDSAGNKLTVKEFNSANQTIDTAGKVKINRGGVTSTNLNSVTVNDRVEIRKDVDGTTIVKVLDTTSRSFWRYENGDVFVKRKNTTENYRFPAASNLYVHEGDQNLSVQSLKENDNIVLYFNNGAVVEIVKQ</sequence>
<keyword evidence="4" id="KW-1185">Reference proteome</keyword>
<dbReference type="Pfam" id="PF00395">
    <property type="entry name" value="SLH"/>
    <property type="match status" value="2"/>
</dbReference>
<organism evidence="3 4">
    <name type="scientific">Paenibacillus uliginis N3/975</name>
    <dbReference type="NCBI Taxonomy" id="1313296"/>
    <lineage>
        <taxon>Bacteria</taxon>
        <taxon>Bacillati</taxon>
        <taxon>Bacillota</taxon>
        <taxon>Bacilli</taxon>
        <taxon>Bacillales</taxon>
        <taxon>Paenibacillaceae</taxon>
        <taxon>Paenibacillus</taxon>
    </lineage>
</organism>
<evidence type="ECO:0000259" key="2">
    <source>
        <dbReference type="PROSITE" id="PS51272"/>
    </source>
</evidence>